<dbReference type="InterPro" id="IPR004881">
    <property type="entry name" value="Ribosome_biogen_GTPase_RsgA"/>
</dbReference>
<keyword evidence="1 2" id="KW-0690">Ribosome biogenesis</keyword>
<keyword evidence="2" id="KW-0694">RNA-binding</keyword>
<dbReference type="InterPro" id="IPR010914">
    <property type="entry name" value="RsgA_GTPase_dom"/>
</dbReference>
<sequence length="392" mass="41301">MAKRARSTKRTRGRASVRTGVGEVALPALDTLADMPTWGDVVPDDAQVEAFERFQAGAPENGEELHLGCVVRLDRGFPAVLFECGVVRAEHAVSFAKEAGEKPAVGDWVALRAPEAHDKGLIEAVLPRRSDIARWRGGARGDRQTLAANVDVVLVAQPLGERGLSLDRLARSAVIARDSGCDVAVVLTKADRVAPRDVAAAVGSVRLVLGDVPVAVLGGLGKGDDAGDQARAAEQVGAGFGPEAVAALVPERTVAMVLGESGVGKSTLLNAMLGHDALETGAVRGRDDAGRHTTVTRRMVKLPGRGVVIDCPGLRSLPLVGHERGLARVFPRIVEAAQGCRFNDCTHEHEPGCAVAEAQAEGRFSTEALDAYRALAREMRDSAETLDPDVRL</sequence>
<comment type="cofactor">
    <cofactor evidence="2">
        <name>Zn(2+)</name>
        <dbReference type="ChEBI" id="CHEBI:29105"/>
    </cofactor>
    <text evidence="2">Binds 1 zinc ion per subunit.</text>
</comment>
<comment type="subcellular location">
    <subcellularLocation>
        <location evidence="2">Cytoplasm</location>
    </subcellularLocation>
</comment>
<dbReference type="InterPro" id="IPR027417">
    <property type="entry name" value="P-loop_NTPase"/>
</dbReference>
<feature type="binding site" evidence="2">
    <location>
        <position position="340"/>
    </location>
    <ligand>
        <name>Zn(2+)</name>
        <dbReference type="ChEBI" id="CHEBI:29105"/>
    </ligand>
</feature>
<dbReference type="SUPFAM" id="SSF52540">
    <property type="entry name" value="P-loop containing nucleoside triphosphate hydrolases"/>
    <property type="match status" value="1"/>
</dbReference>
<dbReference type="PROSITE" id="PS50936">
    <property type="entry name" value="ENGC_GTPASE"/>
    <property type="match status" value="1"/>
</dbReference>
<feature type="binding site" evidence="2">
    <location>
        <position position="345"/>
    </location>
    <ligand>
        <name>Zn(2+)</name>
        <dbReference type="ChEBI" id="CHEBI:29105"/>
    </ligand>
</feature>
<dbReference type="PANTHER" id="PTHR32120:SF10">
    <property type="entry name" value="SMALL RIBOSOMAL SUBUNIT BIOGENESIS GTPASE RSGA"/>
    <property type="match status" value="1"/>
</dbReference>
<evidence type="ECO:0000313" key="4">
    <source>
        <dbReference type="EMBL" id="MDJ1129797.1"/>
    </source>
</evidence>
<dbReference type="Gene3D" id="1.10.40.50">
    <property type="entry name" value="Probable gtpase engc, domain 3"/>
    <property type="match status" value="1"/>
</dbReference>
<keyword evidence="2" id="KW-0378">Hydrolase</keyword>
<proteinExistence type="inferred from homology"/>
<keyword evidence="2" id="KW-0699">rRNA-binding</keyword>
<evidence type="ECO:0000256" key="1">
    <source>
        <dbReference type="ARBA" id="ARBA00022517"/>
    </source>
</evidence>
<feature type="domain" description="EngC GTPase" evidence="3">
    <location>
        <begin position="148"/>
        <end position="315"/>
    </location>
</feature>
<comment type="caution">
    <text evidence="4">The sequence shown here is derived from an EMBL/GenBank/DDBJ whole genome shotgun (WGS) entry which is preliminary data.</text>
</comment>
<dbReference type="Gene3D" id="3.40.50.300">
    <property type="entry name" value="P-loop containing nucleotide triphosphate hydrolases"/>
    <property type="match status" value="1"/>
</dbReference>
<dbReference type="Pfam" id="PF03193">
    <property type="entry name" value="RsgA_GTPase"/>
    <property type="match status" value="1"/>
</dbReference>
<comment type="function">
    <text evidence="2">One of several proteins that assist in the late maturation steps of the functional core of the 30S ribosomal subunit. Helps release RbfA from mature subunits. May play a role in the assembly of ribosomal proteins into the subunit. Circularly permuted GTPase that catalyzes slow GTP hydrolysis, GTPase activity is stimulated by the 30S ribosomal subunit.</text>
</comment>
<dbReference type="Proteomes" id="UP001431693">
    <property type="component" value="Unassembled WGS sequence"/>
</dbReference>
<feature type="binding site" evidence="2">
    <location>
        <position position="353"/>
    </location>
    <ligand>
        <name>Zn(2+)</name>
        <dbReference type="ChEBI" id="CHEBI:29105"/>
    </ligand>
</feature>
<keyword evidence="2" id="KW-0547">Nucleotide-binding</keyword>
<comment type="similarity">
    <text evidence="2">Belongs to the TRAFAC class YlqF/YawG GTPase family. RsgA subfamily.</text>
</comment>
<dbReference type="RefSeq" id="WP_283712917.1">
    <property type="nucleotide sequence ID" value="NZ_JASJEW010000002.1"/>
</dbReference>
<dbReference type="EC" id="3.6.1.-" evidence="2"/>
<feature type="binding site" evidence="2">
    <location>
        <begin position="188"/>
        <end position="191"/>
    </location>
    <ligand>
        <name>GTP</name>
        <dbReference type="ChEBI" id="CHEBI:37565"/>
    </ligand>
</feature>
<keyword evidence="2" id="KW-0342">GTP-binding</keyword>
<gene>
    <name evidence="2 4" type="primary">rsgA</name>
    <name evidence="4" type="ORF">QJ043_06875</name>
</gene>
<evidence type="ECO:0000256" key="2">
    <source>
        <dbReference type="HAMAP-Rule" id="MF_01820"/>
    </source>
</evidence>
<feature type="binding site" evidence="2">
    <location>
        <position position="347"/>
    </location>
    <ligand>
        <name>Zn(2+)</name>
        <dbReference type="ChEBI" id="CHEBI:29105"/>
    </ligand>
</feature>
<dbReference type="EMBL" id="JASJEX010000003">
    <property type="protein sequence ID" value="MDJ1129797.1"/>
    <property type="molecule type" value="Genomic_DNA"/>
</dbReference>
<evidence type="ECO:0000259" key="3">
    <source>
        <dbReference type="PROSITE" id="PS50936"/>
    </source>
</evidence>
<keyword evidence="2" id="KW-0862">Zinc</keyword>
<dbReference type="HAMAP" id="MF_01820">
    <property type="entry name" value="GTPase_RsgA"/>
    <property type="match status" value="1"/>
</dbReference>
<dbReference type="CDD" id="cd01854">
    <property type="entry name" value="YjeQ_EngC"/>
    <property type="match status" value="1"/>
</dbReference>
<accession>A0ABT6ZL69</accession>
<protein>
    <recommendedName>
        <fullName evidence="2">Small ribosomal subunit biogenesis GTPase RsgA</fullName>
        <ecNumber evidence="2">3.6.1.-</ecNumber>
    </recommendedName>
</protein>
<organism evidence="4 5">
    <name type="scientific">Kribbibacterium absianum</name>
    <dbReference type="NCBI Taxonomy" id="3044210"/>
    <lineage>
        <taxon>Bacteria</taxon>
        <taxon>Bacillati</taxon>
        <taxon>Actinomycetota</taxon>
        <taxon>Coriobacteriia</taxon>
        <taxon>Coriobacteriales</taxon>
        <taxon>Kribbibacteriaceae</taxon>
        <taxon>Kribbibacterium</taxon>
    </lineage>
</organism>
<keyword evidence="2" id="KW-0963">Cytoplasm</keyword>
<keyword evidence="5" id="KW-1185">Reference proteome</keyword>
<reference evidence="4" key="1">
    <citation type="submission" date="2023-05" db="EMBL/GenBank/DDBJ databases">
        <title>[olsenella] sp. nov., isolated from a pig farm feces dump.</title>
        <authorList>
            <person name="Chang Y.-H."/>
        </authorList>
    </citation>
    <scope>NUCLEOTIDE SEQUENCE</scope>
    <source>
        <strain evidence="4">YH-ols2217</strain>
    </source>
</reference>
<evidence type="ECO:0000313" key="5">
    <source>
        <dbReference type="Proteomes" id="UP001431693"/>
    </source>
</evidence>
<name>A0ABT6ZL69_9ACTN</name>
<dbReference type="PANTHER" id="PTHR32120">
    <property type="entry name" value="SMALL RIBOSOMAL SUBUNIT BIOGENESIS GTPASE RSGA"/>
    <property type="match status" value="1"/>
</dbReference>
<comment type="subunit">
    <text evidence="2">Monomer. Associates with 30S ribosomal subunit, binds 16S rRNA.</text>
</comment>
<keyword evidence="2" id="KW-0479">Metal-binding</keyword>
<feature type="binding site" evidence="2">
    <location>
        <begin position="259"/>
        <end position="267"/>
    </location>
    <ligand>
        <name>GTP</name>
        <dbReference type="ChEBI" id="CHEBI:37565"/>
    </ligand>
</feature>